<dbReference type="InterPro" id="IPR019464">
    <property type="entry name" value="ELL_N"/>
</dbReference>
<dbReference type="AlphaFoldDB" id="A0A8D3BN32"/>
<evidence type="ECO:0000313" key="3">
    <source>
        <dbReference type="Proteomes" id="UP000694558"/>
    </source>
</evidence>
<dbReference type="GO" id="GO:0008023">
    <property type="term" value="C:transcription elongation factor complex"/>
    <property type="evidence" value="ECO:0007669"/>
    <property type="project" value="InterPro"/>
</dbReference>
<dbReference type="Ensembl" id="ENSSMAT00000045065.1">
    <property type="protein sequence ID" value="ENSSMAP00000036440.1"/>
    <property type="gene ID" value="ENSSMAG00000037109.1"/>
</dbReference>
<dbReference type="GO" id="GO:0006368">
    <property type="term" value="P:transcription elongation by RNA polymerase II"/>
    <property type="evidence" value="ECO:0007669"/>
    <property type="project" value="InterPro"/>
</dbReference>
<dbReference type="GeneTree" id="ENSGT00940000164943"/>
<reference evidence="2" key="1">
    <citation type="submission" date="2023-05" db="EMBL/GenBank/DDBJ databases">
        <title>High-quality long-read genome of Scophthalmus maximus.</title>
        <authorList>
            <person name="Lien S."/>
            <person name="Martinez P."/>
        </authorList>
    </citation>
    <scope>NUCLEOTIDE SEQUENCE [LARGE SCALE GENOMIC DNA]</scope>
</reference>
<protein>
    <recommendedName>
        <fullName evidence="1">RNA polymerase II elongation factor ELL N-terminal domain-containing protein</fullName>
    </recommendedName>
</protein>
<organism evidence="2 3">
    <name type="scientific">Scophthalmus maximus</name>
    <name type="common">Turbot</name>
    <name type="synonym">Psetta maxima</name>
    <dbReference type="NCBI Taxonomy" id="52904"/>
    <lineage>
        <taxon>Eukaryota</taxon>
        <taxon>Metazoa</taxon>
        <taxon>Chordata</taxon>
        <taxon>Craniata</taxon>
        <taxon>Vertebrata</taxon>
        <taxon>Euteleostomi</taxon>
        <taxon>Actinopterygii</taxon>
        <taxon>Neopterygii</taxon>
        <taxon>Teleostei</taxon>
        <taxon>Neoteleostei</taxon>
        <taxon>Acanthomorphata</taxon>
        <taxon>Carangaria</taxon>
        <taxon>Pleuronectiformes</taxon>
        <taxon>Pleuronectoidei</taxon>
        <taxon>Scophthalmidae</taxon>
        <taxon>Scophthalmus</taxon>
    </lineage>
</organism>
<name>A0A8D3BN32_SCOMX</name>
<evidence type="ECO:0000313" key="2">
    <source>
        <dbReference type="Ensembl" id="ENSSMAP00000036440.1"/>
    </source>
</evidence>
<sequence length="80" mass="8425">MASLGQEQRYGLCCGTSGRTGPGATLYHVKLTDTAVKALEAYQQLKGSLPNEPSICFKGNQGVSVSHCIAICSCYSCSAY</sequence>
<dbReference type="Pfam" id="PF10390">
    <property type="entry name" value="ELL"/>
    <property type="match status" value="1"/>
</dbReference>
<proteinExistence type="predicted"/>
<reference evidence="2" key="2">
    <citation type="submission" date="2025-08" db="UniProtKB">
        <authorList>
            <consortium name="Ensembl"/>
        </authorList>
    </citation>
    <scope>IDENTIFICATION</scope>
</reference>
<evidence type="ECO:0000259" key="1">
    <source>
        <dbReference type="Pfam" id="PF10390"/>
    </source>
</evidence>
<dbReference type="Proteomes" id="UP000694558">
    <property type="component" value="Chromosome 5"/>
</dbReference>
<accession>A0A8D3BN32</accession>
<feature type="domain" description="RNA polymerase II elongation factor ELL N-terminal" evidence="1">
    <location>
        <begin position="6"/>
        <end position="63"/>
    </location>
</feature>